<gene>
    <name evidence="2" type="ORF">SAMN02910414_00970</name>
</gene>
<dbReference type="AlphaFoldDB" id="A0A1H3HVF5"/>
<organism evidence="2 3">
    <name type="scientific">Lachnobacterium bovis DSM 14045</name>
    <dbReference type="NCBI Taxonomy" id="1122142"/>
    <lineage>
        <taxon>Bacteria</taxon>
        <taxon>Bacillati</taxon>
        <taxon>Bacillota</taxon>
        <taxon>Clostridia</taxon>
        <taxon>Lachnospirales</taxon>
        <taxon>Lachnospiraceae</taxon>
        <taxon>Lachnobacterium</taxon>
    </lineage>
</organism>
<evidence type="ECO:0000313" key="2">
    <source>
        <dbReference type="EMBL" id="SDY19501.1"/>
    </source>
</evidence>
<evidence type="ECO:0000313" key="3">
    <source>
        <dbReference type="Proteomes" id="UP000183918"/>
    </source>
</evidence>
<reference evidence="2 3" key="1">
    <citation type="submission" date="2016-10" db="EMBL/GenBank/DDBJ databases">
        <authorList>
            <person name="de Groot N.N."/>
        </authorList>
    </citation>
    <scope>NUCLEOTIDE SEQUENCE [LARGE SCALE GENOMIC DNA]</scope>
    <source>
        <strain evidence="2 3">DSM 14045</strain>
    </source>
</reference>
<feature type="chain" id="PRO_5038683728" evidence="1">
    <location>
        <begin position="26"/>
        <end position="359"/>
    </location>
</feature>
<keyword evidence="3" id="KW-1185">Reference proteome</keyword>
<dbReference type="OrthoDB" id="1864251at2"/>
<keyword evidence="1" id="KW-0732">Signal</keyword>
<dbReference type="STRING" id="1122142.SAMN02910414_00970"/>
<evidence type="ECO:0000256" key="1">
    <source>
        <dbReference type="SAM" id="SignalP"/>
    </source>
</evidence>
<dbReference type="Proteomes" id="UP000183918">
    <property type="component" value="Unassembled WGS sequence"/>
</dbReference>
<accession>A0A1H3HVF5</accession>
<dbReference type="EMBL" id="FNPG01000010">
    <property type="protein sequence ID" value="SDY19501.1"/>
    <property type="molecule type" value="Genomic_DNA"/>
</dbReference>
<proteinExistence type="predicted"/>
<feature type="signal peptide" evidence="1">
    <location>
        <begin position="1"/>
        <end position="25"/>
    </location>
</feature>
<dbReference type="RefSeq" id="WP_074716647.1">
    <property type="nucleotide sequence ID" value="NZ_FNPG01000010.1"/>
</dbReference>
<name>A0A1H3HVF5_9FIRM</name>
<protein>
    <submittedName>
        <fullName evidence="2">Uncharacterized protein</fullName>
    </submittedName>
</protein>
<sequence>MINRTFKKKVFGVVMAMSLVVPVVAPSVAVKADDTSISTAVVKHQTVYAGVDYSPVYDYSYYTKNNVDVAMAFPGDEEKVLKHFVEFGMSEGRQANTDFVVTGYKNRYGDLRAAFGNDLEKYYRHYLDYGVDEKRDGSACDTVQNPITKYKGIDYKLVYNYATYKGNYEDLAKAFKDDDVAYLKHFVEFGMNEGRDAIATATFSIKSYKNANDDLRKAFGNNLKQYYMHYIYYGNKENRIVTGKDNEIVNPVTEYNGVDYADVFDANYYRNKYLDLELAFNFDDQALLEHFVNMGMAEGRQGSEYFNVKDYRNNYEDLRKAFGSDLKKYYLHYINYGKDEERTAVGSISATPPAGNEGE</sequence>